<keyword evidence="8" id="KW-1185">Reference proteome</keyword>
<protein>
    <submittedName>
        <fullName evidence="7">Cytochrome c family protein</fullName>
    </submittedName>
</protein>
<dbReference type="PROSITE" id="PS51257">
    <property type="entry name" value="PROKAR_LIPOPROTEIN"/>
    <property type="match status" value="1"/>
</dbReference>
<dbReference type="OrthoDB" id="9779283at2"/>
<evidence type="ECO:0000313" key="7">
    <source>
        <dbReference type="EMBL" id="AXV07181.1"/>
    </source>
</evidence>
<dbReference type="GO" id="GO:0046872">
    <property type="term" value="F:metal ion binding"/>
    <property type="evidence" value="ECO:0007669"/>
    <property type="project" value="UniProtKB-KW"/>
</dbReference>
<dbReference type="PROSITE" id="PS51007">
    <property type="entry name" value="CYTC"/>
    <property type="match status" value="1"/>
</dbReference>
<evidence type="ECO:0000256" key="5">
    <source>
        <dbReference type="SAM" id="SignalP"/>
    </source>
</evidence>
<organism evidence="7 8">
    <name type="scientific">Euzebya pacifica</name>
    <dbReference type="NCBI Taxonomy" id="1608957"/>
    <lineage>
        <taxon>Bacteria</taxon>
        <taxon>Bacillati</taxon>
        <taxon>Actinomycetota</taxon>
        <taxon>Nitriliruptoria</taxon>
        <taxon>Euzebyales</taxon>
    </lineage>
</organism>
<evidence type="ECO:0000256" key="4">
    <source>
        <dbReference type="PROSITE-ProRule" id="PRU00433"/>
    </source>
</evidence>
<dbReference type="RefSeq" id="WP_114591717.1">
    <property type="nucleotide sequence ID" value="NZ_CAXIBR010000030.1"/>
</dbReference>
<keyword evidence="5" id="KW-0732">Signal</keyword>
<feature type="domain" description="Cytochrome c" evidence="6">
    <location>
        <begin position="32"/>
        <end position="117"/>
    </location>
</feature>
<feature type="chain" id="PRO_5039334236" evidence="5">
    <location>
        <begin position="19"/>
        <end position="124"/>
    </location>
</feature>
<sequence>MRAHLPAAALLVLLAGCAGTPSTDGPIDGATADVAVGEELYQANCAQCHGADLRGTDQGPPHLDAVYLPNHHADISFLFAVRNGVQPHHWSFGPMPPIDGVSDDDVTDIVAYVRAQQQAAGLLD</sequence>
<dbReference type="GO" id="GO:0020037">
    <property type="term" value="F:heme binding"/>
    <property type="evidence" value="ECO:0007669"/>
    <property type="project" value="InterPro"/>
</dbReference>
<dbReference type="EMBL" id="CP031165">
    <property type="protein sequence ID" value="AXV07181.1"/>
    <property type="molecule type" value="Genomic_DNA"/>
</dbReference>
<dbReference type="Gene3D" id="1.10.760.10">
    <property type="entry name" value="Cytochrome c-like domain"/>
    <property type="match status" value="1"/>
</dbReference>
<keyword evidence="3 4" id="KW-0408">Iron</keyword>
<dbReference type="AlphaFoldDB" id="A0A346XY84"/>
<evidence type="ECO:0000259" key="6">
    <source>
        <dbReference type="PROSITE" id="PS51007"/>
    </source>
</evidence>
<dbReference type="InterPro" id="IPR036909">
    <property type="entry name" value="Cyt_c-like_dom_sf"/>
</dbReference>
<evidence type="ECO:0000256" key="1">
    <source>
        <dbReference type="ARBA" id="ARBA00022617"/>
    </source>
</evidence>
<dbReference type="KEGG" id="euz:DVS28_a2500"/>
<evidence type="ECO:0000313" key="8">
    <source>
        <dbReference type="Proteomes" id="UP000264006"/>
    </source>
</evidence>
<keyword evidence="2 4" id="KW-0479">Metal-binding</keyword>
<reference evidence="7 8" key="1">
    <citation type="submission" date="2018-09" db="EMBL/GenBank/DDBJ databases">
        <title>Complete genome sequence of Euzebya sp. DY32-46 isolated from seawater of Pacific Ocean.</title>
        <authorList>
            <person name="Xu L."/>
            <person name="Wu Y.-H."/>
            <person name="Xu X.-W."/>
        </authorList>
    </citation>
    <scope>NUCLEOTIDE SEQUENCE [LARGE SCALE GENOMIC DNA]</scope>
    <source>
        <strain evidence="7 8">DY32-46</strain>
    </source>
</reference>
<dbReference type="Proteomes" id="UP000264006">
    <property type="component" value="Chromosome"/>
</dbReference>
<dbReference type="InterPro" id="IPR009056">
    <property type="entry name" value="Cyt_c-like_dom"/>
</dbReference>
<evidence type="ECO:0000256" key="3">
    <source>
        <dbReference type="ARBA" id="ARBA00023004"/>
    </source>
</evidence>
<keyword evidence="1 4" id="KW-0349">Heme</keyword>
<dbReference type="Pfam" id="PF00034">
    <property type="entry name" value="Cytochrom_C"/>
    <property type="match status" value="1"/>
</dbReference>
<accession>A0A346XY84</accession>
<evidence type="ECO:0000256" key="2">
    <source>
        <dbReference type="ARBA" id="ARBA00022723"/>
    </source>
</evidence>
<gene>
    <name evidence="7" type="ORF">DVS28_a2500</name>
</gene>
<proteinExistence type="predicted"/>
<feature type="signal peptide" evidence="5">
    <location>
        <begin position="1"/>
        <end position="18"/>
    </location>
</feature>
<dbReference type="GO" id="GO:0009055">
    <property type="term" value="F:electron transfer activity"/>
    <property type="evidence" value="ECO:0007669"/>
    <property type="project" value="InterPro"/>
</dbReference>
<dbReference type="SUPFAM" id="SSF46626">
    <property type="entry name" value="Cytochrome c"/>
    <property type="match status" value="1"/>
</dbReference>
<name>A0A346XY84_9ACTN</name>